<name>A0A814FWI2_9BILA</name>
<evidence type="ECO:0000256" key="19">
    <source>
        <dbReference type="ARBA" id="ARBA00042305"/>
    </source>
</evidence>
<keyword evidence="13" id="KW-0862">Zinc</keyword>
<dbReference type="FunFam" id="3.30.40.10:FF:000235">
    <property type="entry name" value="E3 ubiquitin-protein ligase ZNRF1"/>
    <property type="match status" value="1"/>
</dbReference>
<evidence type="ECO:0000256" key="1">
    <source>
        <dbReference type="ARBA" id="ARBA00000900"/>
    </source>
</evidence>
<keyword evidence="16" id="KW-0449">Lipoprotein</keyword>
<feature type="compositionally biased region" description="Polar residues" evidence="21">
    <location>
        <begin position="41"/>
        <end position="58"/>
    </location>
</feature>
<dbReference type="InterPro" id="IPR013083">
    <property type="entry name" value="Znf_RING/FYVE/PHD"/>
</dbReference>
<evidence type="ECO:0000256" key="13">
    <source>
        <dbReference type="ARBA" id="ARBA00022833"/>
    </source>
</evidence>
<evidence type="ECO:0000256" key="20">
    <source>
        <dbReference type="PROSITE-ProRule" id="PRU00175"/>
    </source>
</evidence>
<dbReference type="Proteomes" id="UP000681722">
    <property type="component" value="Unassembled WGS sequence"/>
</dbReference>
<dbReference type="InterPro" id="IPR051878">
    <property type="entry name" value="ZNRF_ubiq-protein_ligase"/>
</dbReference>
<dbReference type="GO" id="GO:0005768">
    <property type="term" value="C:endosome"/>
    <property type="evidence" value="ECO:0007669"/>
    <property type="project" value="UniProtKB-SubCell"/>
</dbReference>
<evidence type="ECO:0000256" key="11">
    <source>
        <dbReference type="ARBA" id="ARBA00022771"/>
    </source>
</evidence>
<evidence type="ECO:0000256" key="7">
    <source>
        <dbReference type="ARBA" id="ARBA00022679"/>
    </source>
</evidence>
<evidence type="ECO:0000256" key="14">
    <source>
        <dbReference type="ARBA" id="ARBA00023136"/>
    </source>
</evidence>
<feature type="region of interest" description="Disordered" evidence="21">
    <location>
        <begin position="1"/>
        <end position="64"/>
    </location>
</feature>
<feature type="domain" description="RING-type" evidence="22">
    <location>
        <begin position="184"/>
        <end position="224"/>
    </location>
</feature>
<evidence type="ECO:0000256" key="3">
    <source>
        <dbReference type="ARBA" id="ARBA00004177"/>
    </source>
</evidence>
<evidence type="ECO:0000256" key="5">
    <source>
        <dbReference type="ARBA" id="ARBA00004906"/>
    </source>
</evidence>
<comment type="caution">
    <text evidence="23">The sequence shown here is derived from an EMBL/GenBank/DDBJ whole genome shotgun (WGS) entry which is preliminary data.</text>
</comment>
<dbReference type="PANTHER" id="PTHR46661">
    <property type="entry name" value="E3 UBIQUITIN-PROTEIN LIGASE ZNRF1-LIKE PROTEIN"/>
    <property type="match status" value="1"/>
</dbReference>
<keyword evidence="12" id="KW-0833">Ubl conjugation pathway</keyword>
<evidence type="ECO:0000256" key="21">
    <source>
        <dbReference type="SAM" id="MobiDB-lite"/>
    </source>
</evidence>
<evidence type="ECO:0000256" key="4">
    <source>
        <dbReference type="ARBA" id="ARBA00004371"/>
    </source>
</evidence>
<dbReference type="AlphaFoldDB" id="A0A814FWI2"/>
<keyword evidence="10" id="KW-0967">Endosome</keyword>
<dbReference type="Pfam" id="PF13639">
    <property type="entry name" value="zf-RING_2"/>
    <property type="match status" value="1"/>
</dbReference>
<protein>
    <recommendedName>
        <fullName evidence="17">E3 ubiquitin-protein ligase ZNRF1</fullName>
        <ecNumber evidence="6">2.3.2.27</ecNumber>
    </recommendedName>
    <alternativeName>
        <fullName evidence="18">RING-type E3 ubiquitin transferase ZNRF1</fullName>
    </alternativeName>
    <alternativeName>
        <fullName evidence="19">Zinc/RING finger protein 1</fullName>
    </alternativeName>
</protein>
<evidence type="ECO:0000313" key="25">
    <source>
        <dbReference type="Proteomes" id="UP000663829"/>
    </source>
</evidence>
<comment type="pathway">
    <text evidence="5">Protein modification; protein ubiquitination.</text>
</comment>
<dbReference type="Proteomes" id="UP000663829">
    <property type="component" value="Unassembled WGS sequence"/>
</dbReference>
<dbReference type="GO" id="GO:0070936">
    <property type="term" value="P:protein K48-linked ubiquitination"/>
    <property type="evidence" value="ECO:0007669"/>
    <property type="project" value="TreeGrafter"/>
</dbReference>
<organism evidence="23 25">
    <name type="scientific">Didymodactylos carnosus</name>
    <dbReference type="NCBI Taxonomy" id="1234261"/>
    <lineage>
        <taxon>Eukaryota</taxon>
        <taxon>Metazoa</taxon>
        <taxon>Spiralia</taxon>
        <taxon>Gnathifera</taxon>
        <taxon>Rotifera</taxon>
        <taxon>Eurotatoria</taxon>
        <taxon>Bdelloidea</taxon>
        <taxon>Philodinida</taxon>
        <taxon>Philodinidae</taxon>
        <taxon>Didymodactylos</taxon>
    </lineage>
</organism>
<keyword evidence="9" id="KW-0479">Metal-binding</keyword>
<dbReference type="GO" id="GO:0008270">
    <property type="term" value="F:zinc ion binding"/>
    <property type="evidence" value="ECO:0007669"/>
    <property type="project" value="UniProtKB-KW"/>
</dbReference>
<dbReference type="PANTHER" id="PTHR46661:SF4">
    <property type="entry name" value="RING-TYPE DOMAIN-CONTAINING PROTEIN"/>
    <property type="match status" value="1"/>
</dbReference>
<dbReference type="GO" id="GO:0005764">
    <property type="term" value="C:lysosome"/>
    <property type="evidence" value="ECO:0007669"/>
    <property type="project" value="UniProtKB-SubCell"/>
</dbReference>
<reference evidence="23" key="1">
    <citation type="submission" date="2021-02" db="EMBL/GenBank/DDBJ databases">
        <authorList>
            <person name="Nowell W R."/>
        </authorList>
    </citation>
    <scope>NUCLEOTIDE SEQUENCE</scope>
</reference>
<evidence type="ECO:0000259" key="22">
    <source>
        <dbReference type="PROSITE" id="PS50089"/>
    </source>
</evidence>
<dbReference type="SUPFAM" id="SSF57850">
    <property type="entry name" value="RING/U-box"/>
    <property type="match status" value="1"/>
</dbReference>
<evidence type="ECO:0000256" key="2">
    <source>
        <dbReference type="ARBA" id="ARBA00004170"/>
    </source>
</evidence>
<evidence type="ECO:0000256" key="15">
    <source>
        <dbReference type="ARBA" id="ARBA00023228"/>
    </source>
</evidence>
<evidence type="ECO:0000256" key="17">
    <source>
        <dbReference type="ARBA" id="ARBA00040227"/>
    </source>
</evidence>
<dbReference type="EC" id="2.3.2.27" evidence="6"/>
<dbReference type="Gene3D" id="3.30.40.10">
    <property type="entry name" value="Zinc/RING finger domain, C3HC4 (zinc finger)"/>
    <property type="match status" value="1"/>
</dbReference>
<evidence type="ECO:0000256" key="18">
    <source>
        <dbReference type="ARBA" id="ARBA00042177"/>
    </source>
</evidence>
<dbReference type="EMBL" id="CAJOBC010002917">
    <property type="protein sequence ID" value="CAF3758129.1"/>
    <property type="molecule type" value="Genomic_DNA"/>
</dbReference>
<dbReference type="GO" id="GO:0061630">
    <property type="term" value="F:ubiquitin protein ligase activity"/>
    <property type="evidence" value="ECO:0007669"/>
    <property type="project" value="UniProtKB-EC"/>
</dbReference>
<keyword evidence="8" id="KW-0519">Myristate</keyword>
<dbReference type="GO" id="GO:0043161">
    <property type="term" value="P:proteasome-mediated ubiquitin-dependent protein catabolic process"/>
    <property type="evidence" value="ECO:0007669"/>
    <property type="project" value="TreeGrafter"/>
</dbReference>
<comment type="subcellular location">
    <subcellularLocation>
        <location evidence="3">Endosome</location>
    </subcellularLocation>
    <subcellularLocation>
        <location evidence="4">Lysosome</location>
    </subcellularLocation>
    <subcellularLocation>
        <location evidence="2">Membrane</location>
        <topology evidence="2">Peripheral membrane protein</topology>
    </subcellularLocation>
</comment>
<dbReference type="InterPro" id="IPR001841">
    <property type="entry name" value="Znf_RING"/>
</dbReference>
<proteinExistence type="predicted"/>
<dbReference type="Gene3D" id="3.30.160.60">
    <property type="entry name" value="Classic Zinc Finger"/>
    <property type="match status" value="1"/>
</dbReference>
<comment type="catalytic activity">
    <reaction evidence="1">
        <text>S-ubiquitinyl-[E2 ubiquitin-conjugating enzyme]-L-cysteine + [acceptor protein]-L-lysine = [E2 ubiquitin-conjugating enzyme]-L-cysteine + N(6)-ubiquitinyl-[acceptor protein]-L-lysine.</text>
        <dbReference type="EC" id="2.3.2.27"/>
    </reaction>
</comment>
<dbReference type="GO" id="GO:0016020">
    <property type="term" value="C:membrane"/>
    <property type="evidence" value="ECO:0007669"/>
    <property type="project" value="UniProtKB-SubCell"/>
</dbReference>
<keyword evidence="11 20" id="KW-0863">Zinc-finger</keyword>
<evidence type="ECO:0000313" key="24">
    <source>
        <dbReference type="EMBL" id="CAF3758129.1"/>
    </source>
</evidence>
<evidence type="ECO:0000256" key="16">
    <source>
        <dbReference type="ARBA" id="ARBA00023288"/>
    </source>
</evidence>
<keyword evidence="25" id="KW-1185">Reference proteome</keyword>
<evidence type="ECO:0000256" key="12">
    <source>
        <dbReference type="ARBA" id="ARBA00022786"/>
    </source>
</evidence>
<sequence>MGTRLSTGSPSSAHVRSGSTTQTTTTSSSSTHNRAHHHGGTNHSTAAVVSSGHNTSSAAAVGGRANAHSPSAAFRLFSRSRTTSSGTSSVIDPSSFNSSVLRYVVGLDAHPQDSDASSDEESPRATRRLHHFLFALRGKLNDIQCPVCSKTIPSDTFDVHILQCLSKPRIDYNEDVLTEDKGECVICLEELETGQKIARLPCLCIYHKHCIDEWFRRNRCCPEHPGD</sequence>
<feature type="compositionally biased region" description="Low complexity" evidence="21">
    <location>
        <begin position="17"/>
        <end position="31"/>
    </location>
</feature>
<gene>
    <name evidence="23" type="ORF">GPM918_LOCUS12997</name>
    <name evidence="24" type="ORF">SRO942_LOCUS12997</name>
</gene>
<dbReference type="EMBL" id="CAJNOQ010002917">
    <property type="protein sequence ID" value="CAF0985867.1"/>
    <property type="molecule type" value="Genomic_DNA"/>
</dbReference>
<dbReference type="OrthoDB" id="10057496at2759"/>
<keyword evidence="14" id="KW-0472">Membrane</keyword>
<evidence type="ECO:0000313" key="23">
    <source>
        <dbReference type="EMBL" id="CAF0985867.1"/>
    </source>
</evidence>
<evidence type="ECO:0000256" key="8">
    <source>
        <dbReference type="ARBA" id="ARBA00022707"/>
    </source>
</evidence>
<keyword evidence="7" id="KW-0808">Transferase</keyword>
<keyword evidence="15" id="KW-0458">Lysosome</keyword>
<feature type="compositionally biased region" description="Polar residues" evidence="21">
    <location>
        <begin position="1"/>
        <end position="14"/>
    </location>
</feature>
<dbReference type="PROSITE" id="PS50089">
    <property type="entry name" value="ZF_RING_2"/>
    <property type="match status" value="1"/>
</dbReference>
<evidence type="ECO:0000256" key="9">
    <source>
        <dbReference type="ARBA" id="ARBA00022723"/>
    </source>
</evidence>
<accession>A0A814FWI2</accession>
<evidence type="ECO:0000256" key="10">
    <source>
        <dbReference type="ARBA" id="ARBA00022753"/>
    </source>
</evidence>
<evidence type="ECO:0000256" key="6">
    <source>
        <dbReference type="ARBA" id="ARBA00012483"/>
    </source>
</evidence>